<dbReference type="Proteomes" id="UP000219167">
    <property type="component" value="Unassembled WGS sequence"/>
</dbReference>
<sequence>MMTRDALRAALARMEQALAETRRNLGLAEDALRRRAETEAI</sequence>
<accession>A0A285UY77</accession>
<evidence type="ECO:0000313" key="2">
    <source>
        <dbReference type="EMBL" id="SOC46772.1"/>
    </source>
</evidence>
<evidence type="ECO:0000256" key="1">
    <source>
        <dbReference type="SAM" id="Coils"/>
    </source>
</evidence>
<keyword evidence="1" id="KW-0175">Coiled coil</keyword>
<organism evidence="2 3">
    <name type="scientific">Rhizobium subbaraonis</name>
    <dbReference type="NCBI Taxonomy" id="908946"/>
    <lineage>
        <taxon>Bacteria</taxon>
        <taxon>Pseudomonadati</taxon>
        <taxon>Pseudomonadota</taxon>
        <taxon>Alphaproteobacteria</taxon>
        <taxon>Hyphomicrobiales</taxon>
        <taxon>Rhizobiaceae</taxon>
        <taxon>Rhizobium/Agrobacterium group</taxon>
        <taxon>Rhizobium</taxon>
    </lineage>
</organism>
<name>A0A285UY77_9HYPH</name>
<gene>
    <name evidence="2" type="ORF">SAMN05892877_12433</name>
</gene>
<keyword evidence="3" id="KW-1185">Reference proteome</keyword>
<dbReference type="AlphaFoldDB" id="A0A285UY77"/>
<proteinExistence type="predicted"/>
<feature type="coiled-coil region" evidence="1">
    <location>
        <begin position="4"/>
        <end position="31"/>
    </location>
</feature>
<protein>
    <submittedName>
        <fullName evidence="2">Uncharacterized protein</fullName>
    </submittedName>
</protein>
<dbReference type="EMBL" id="OBQD01000024">
    <property type="protein sequence ID" value="SOC46772.1"/>
    <property type="molecule type" value="Genomic_DNA"/>
</dbReference>
<reference evidence="2 3" key="1">
    <citation type="submission" date="2017-08" db="EMBL/GenBank/DDBJ databases">
        <authorList>
            <person name="de Groot N.N."/>
        </authorList>
    </citation>
    <scope>NUCLEOTIDE SEQUENCE [LARGE SCALE GENOMIC DNA]</scope>
    <source>
        <strain evidence="2 3">JC85</strain>
    </source>
</reference>
<evidence type="ECO:0000313" key="3">
    <source>
        <dbReference type="Proteomes" id="UP000219167"/>
    </source>
</evidence>